<dbReference type="GO" id="GO:0005840">
    <property type="term" value="C:ribosome"/>
    <property type="evidence" value="ECO:0007669"/>
    <property type="project" value="UniProtKB-KW"/>
</dbReference>
<dbReference type="SUPFAM" id="SSF57716">
    <property type="entry name" value="Glucocorticoid receptor-like (DNA-binding domain)"/>
    <property type="match status" value="1"/>
</dbReference>
<gene>
    <name evidence="10" type="ORF">POL72_40030</name>
</gene>
<keyword evidence="2" id="KW-0479">Metal-binding</keyword>
<evidence type="ECO:0000313" key="11">
    <source>
        <dbReference type="Proteomes" id="UP001217485"/>
    </source>
</evidence>
<dbReference type="Proteomes" id="UP001217485">
    <property type="component" value="Unassembled WGS sequence"/>
</dbReference>
<evidence type="ECO:0000313" key="10">
    <source>
        <dbReference type="EMBL" id="MDC0683983.1"/>
    </source>
</evidence>
<sequence length="61" mass="7187">MARAKEFAKLNRPPKFSTRHKNRCKVCGRARAYYRDFELCRVCLRLFALRGELPGVIKASW</sequence>
<dbReference type="Gene3D" id="4.10.830.10">
    <property type="entry name" value="30s Ribosomal Protein S14, Chain N"/>
    <property type="match status" value="1"/>
</dbReference>
<name>A0ABT5CC26_9BACT</name>
<accession>A0ABT5CC26</accession>
<dbReference type="RefSeq" id="WP_012240559.1">
    <property type="nucleotide sequence ID" value="NZ_JAQNDK010000005.1"/>
</dbReference>
<comment type="subunit">
    <text evidence="9">Part of the 30S ribosomal subunit. Contacts proteins S3 and S10.</text>
</comment>
<dbReference type="PROSITE" id="PS00527">
    <property type="entry name" value="RIBOSOMAL_S14"/>
    <property type="match status" value="1"/>
</dbReference>
<evidence type="ECO:0000256" key="5">
    <source>
        <dbReference type="ARBA" id="ARBA00022884"/>
    </source>
</evidence>
<dbReference type="Pfam" id="PF00253">
    <property type="entry name" value="Ribosomal_S14"/>
    <property type="match status" value="1"/>
</dbReference>
<dbReference type="InterPro" id="IPR043140">
    <property type="entry name" value="Ribosomal_uS14_sf"/>
</dbReference>
<keyword evidence="3" id="KW-0699">rRNA-binding</keyword>
<dbReference type="InterPro" id="IPR023053">
    <property type="entry name" value="Ribosomal_uS14_bact"/>
</dbReference>
<proteinExistence type="predicted"/>
<keyword evidence="6 10" id="KW-0689">Ribosomal protein</keyword>
<keyword evidence="4" id="KW-0862">Zinc</keyword>
<dbReference type="NCBIfam" id="NF005974">
    <property type="entry name" value="PRK08061.1"/>
    <property type="match status" value="1"/>
</dbReference>
<evidence type="ECO:0000256" key="4">
    <source>
        <dbReference type="ARBA" id="ARBA00022833"/>
    </source>
</evidence>
<evidence type="ECO:0000256" key="1">
    <source>
        <dbReference type="ARBA" id="ARBA00003686"/>
    </source>
</evidence>
<comment type="caution">
    <text evidence="10">The sequence shown here is derived from an EMBL/GenBank/DDBJ whole genome shotgun (WGS) entry which is preliminary data.</text>
</comment>
<dbReference type="InterPro" id="IPR001209">
    <property type="entry name" value="Ribosomal_uS14"/>
</dbReference>
<dbReference type="PANTHER" id="PTHR19836:SF19">
    <property type="entry name" value="SMALL RIBOSOMAL SUBUNIT PROTEIN US14M"/>
    <property type="match status" value="1"/>
</dbReference>
<evidence type="ECO:0000256" key="8">
    <source>
        <dbReference type="ARBA" id="ARBA00035167"/>
    </source>
</evidence>
<dbReference type="PANTHER" id="PTHR19836">
    <property type="entry name" value="30S RIBOSOMAL PROTEIN S14"/>
    <property type="match status" value="1"/>
</dbReference>
<keyword evidence="7" id="KW-0687">Ribonucleoprotein</keyword>
<keyword evidence="5" id="KW-0694">RNA-binding</keyword>
<dbReference type="InterPro" id="IPR018271">
    <property type="entry name" value="Ribosomal_uS14_CS"/>
</dbReference>
<reference evidence="10 11" key="1">
    <citation type="submission" date="2023-01" db="EMBL/GenBank/DDBJ databases">
        <title>Minimal conservation of predation-associated metabolite biosynthetic gene clusters underscores biosynthetic potential of Myxococcota including descriptions for ten novel species: Archangium lansinium sp. nov., Myxococcus landrumus sp. nov., Nannocystis bai.</title>
        <authorList>
            <person name="Ahearne A."/>
            <person name="Stevens C."/>
            <person name="Dowd S."/>
        </authorList>
    </citation>
    <scope>NUCLEOTIDE SEQUENCE [LARGE SCALE GENOMIC DNA]</scope>
    <source>
        <strain evidence="10 11">WIWO2</strain>
    </source>
</reference>
<dbReference type="EMBL" id="JAQNDK010000005">
    <property type="protein sequence ID" value="MDC0683983.1"/>
    <property type="molecule type" value="Genomic_DNA"/>
</dbReference>
<evidence type="ECO:0000256" key="2">
    <source>
        <dbReference type="ARBA" id="ARBA00022723"/>
    </source>
</evidence>
<evidence type="ECO:0000256" key="3">
    <source>
        <dbReference type="ARBA" id="ARBA00022730"/>
    </source>
</evidence>
<evidence type="ECO:0000256" key="6">
    <source>
        <dbReference type="ARBA" id="ARBA00022980"/>
    </source>
</evidence>
<keyword evidence="11" id="KW-1185">Reference proteome</keyword>
<protein>
    <recommendedName>
        <fullName evidence="8">Small ribosomal subunit protein uS14</fullName>
    </recommendedName>
</protein>
<organism evidence="10 11">
    <name type="scientific">Sorangium atrum</name>
    <dbReference type="NCBI Taxonomy" id="2995308"/>
    <lineage>
        <taxon>Bacteria</taxon>
        <taxon>Pseudomonadati</taxon>
        <taxon>Myxococcota</taxon>
        <taxon>Polyangia</taxon>
        <taxon>Polyangiales</taxon>
        <taxon>Polyangiaceae</taxon>
        <taxon>Sorangium</taxon>
    </lineage>
</organism>
<evidence type="ECO:0000256" key="7">
    <source>
        <dbReference type="ARBA" id="ARBA00023274"/>
    </source>
</evidence>
<comment type="function">
    <text evidence="1">Binds 16S rRNA, required for the assembly of 30S particles and may also be responsible for determining the conformation of the 16S rRNA at the A site.</text>
</comment>
<evidence type="ECO:0000256" key="9">
    <source>
        <dbReference type="ARBA" id="ARBA00047110"/>
    </source>
</evidence>